<comment type="caution">
    <text evidence="1">The sequence shown here is derived from an EMBL/GenBank/DDBJ whole genome shotgun (WGS) entry which is preliminary data.</text>
</comment>
<accession>A0ABS7SD23</accession>
<evidence type="ECO:0000313" key="1">
    <source>
        <dbReference type="EMBL" id="MBZ2198257.1"/>
    </source>
</evidence>
<dbReference type="Proteomes" id="UP000826651">
    <property type="component" value="Unassembled WGS sequence"/>
</dbReference>
<organism evidence="1 2">
    <name type="scientific">Occultella gossypii</name>
    <dbReference type="NCBI Taxonomy" id="2800820"/>
    <lineage>
        <taxon>Bacteria</taxon>
        <taxon>Bacillati</taxon>
        <taxon>Actinomycetota</taxon>
        <taxon>Actinomycetes</taxon>
        <taxon>Micrococcales</taxon>
        <taxon>Ruaniaceae</taxon>
        <taxon>Occultella</taxon>
    </lineage>
</organism>
<evidence type="ECO:0000313" key="2">
    <source>
        <dbReference type="Proteomes" id="UP000826651"/>
    </source>
</evidence>
<dbReference type="EMBL" id="JAGSHT010000018">
    <property type="protein sequence ID" value="MBZ2198257.1"/>
    <property type="molecule type" value="Genomic_DNA"/>
</dbReference>
<protein>
    <submittedName>
        <fullName evidence="1">Uncharacterized protein</fullName>
    </submittedName>
</protein>
<dbReference type="RefSeq" id="WP_223408879.1">
    <property type="nucleotide sequence ID" value="NZ_JAGSHT010000018.1"/>
</dbReference>
<keyword evidence="2" id="KW-1185">Reference proteome</keyword>
<reference evidence="1 2" key="1">
    <citation type="submission" date="2021-04" db="EMBL/GenBank/DDBJ databases">
        <title>Ruania sp. nov., isolated from sandy soil of mangrove forest.</title>
        <authorList>
            <person name="Ge X."/>
            <person name="Huang R."/>
            <person name="Liu W."/>
        </authorList>
    </citation>
    <scope>NUCLEOTIDE SEQUENCE [LARGE SCALE GENOMIC DNA]</scope>
    <source>
        <strain evidence="1 2">N2-46</strain>
    </source>
</reference>
<sequence length="165" mass="18040">MRRGSRTMFDEWRASRREKAAAHRARDQRRQVIDDVRDAVGAADPHRVEPATKRALTDALAGTAGRSLVGVLDEHARTALTDFRAALEGVMDAQAAQRLAETIDAGWDATSSPNDLLEAIENWAAYLDDPAHDRAHLESVLWLTVLAHADTAAALQSVRLRLGVA</sequence>
<name>A0ABS7SD23_9MICO</name>
<gene>
    <name evidence="1" type="ORF">KCQ71_19055</name>
</gene>
<proteinExistence type="predicted"/>